<dbReference type="STRING" id="328396.RU93_GL000490"/>
<dbReference type="GO" id="GO:0005829">
    <property type="term" value="C:cytosol"/>
    <property type="evidence" value="ECO:0007669"/>
    <property type="project" value="TreeGrafter"/>
</dbReference>
<accession>A0A1L8QQR3</accession>
<dbReference type="PANTHER" id="PTHR47396:SF1">
    <property type="entry name" value="ATP-DEPENDENT HELICASE IRC3-RELATED"/>
    <property type="match status" value="1"/>
</dbReference>
<dbReference type="Pfam" id="PF00271">
    <property type="entry name" value="Helicase_C"/>
    <property type="match status" value="1"/>
</dbReference>
<keyword evidence="4" id="KW-1185">Reference proteome</keyword>
<dbReference type="GO" id="GO:0005524">
    <property type="term" value="F:ATP binding"/>
    <property type="evidence" value="ECO:0007669"/>
    <property type="project" value="InterPro"/>
</dbReference>
<feature type="domain" description="Helicase C-terminal" evidence="2">
    <location>
        <begin position="226"/>
        <end position="394"/>
    </location>
</feature>
<dbReference type="AlphaFoldDB" id="A0A1L8QQR3"/>
<dbReference type="InterPro" id="IPR001650">
    <property type="entry name" value="Helicase_C-like"/>
</dbReference>
<evidence type="ECO:0000313" key="3">
    <source>
        <dbReference type="EMBL" id="OJG09851.1"/>
    </source>
</evidence>
<dbReference type="InterPro" id="IPR006935">
    <property type="entry name" value="Helicase/UvrB_N"/>
</dbReference>
<dbReference type="PROSITE" id="PS51194">
    <property type="entry name" value="HELICASE_CTER"/>
    <property type="match status" value="1"/>
</dbReference>
<dbReference type="OrthoDB" id="9802848at2"/>
<organism evidence="3 4">
    <name type="scientific">Enterococcus aquimarinus</name>
    <dbReference type="NCBI Taxonomy" id="328396"/>
    <lineage>
        <taxon>Bacteria</taxon>
        <taxon>Bacillati</taxon>
        <taxon>Bacillota</taxon>
        <taxon>Bacilli</taxon>
        <taxon>Lactobacillales</taxon>
        <taxon>Enterococcaceae</taxon>
        <taxon>Enterococcus</taxon>
    </lineage>
</organism>
<gene>
    <name evidence="3" type="ORF">RU93_GL000490</name>
</gene>
<proteinExistence type="predicted"/>
<evidence type="ECO:0000259" key="1">
    <source>
        <dbReference type="PROSITE" id="PS51192"/>
    </source>
</evidence>
<dbReference type="PROSITE" id="PS51192">
    <property type="entry name" value="HELICASE_ATP_BIND_1"/>
    <property type="match status" value="1"/>
</dbReference>
<dbReference type="InterPro" id="IPR014001">
    <property type="entry name" value="Helicase_ATP-bd"/>
</dbReference>
<comment type="caution">
    <text evidence="3">The sequence shown here is derived from an EMBL/GenBank/DDBJ whole genome shotgun (WGS) entry which is preliminary data.</text>
</comment>
<evidence type="ECO:0000313" key="4">
    <source>
        <dbReference type="Proteomes" id="UP000182149"/>
    </source>
</evidence>
<feature type="domain" description="Helicase ATP-binding" evidence="1">
    <location>
        <begin position="38"/>
        <end position="205"/>
    </location>
</feature>
<evidence type="ECO:0000259" key="2">
    <source>
        <dbReference type="PROSITE" id="PS51194"/>
    </source>
</evidence>
<dbReference type="SMART" id="SM00490">
    <property type="entry name" value="HELICc"/>
    <property type="match status" value="1"/>
</dbReference>
<dbReference type="SMART" id="SM00487">
    <property type="entry name" value="DEXDc"/>
    <property type="match status" value="1"/>
</dbReference>
<dbReference type="InterPro" id="IPR027417">
    <property type="entry name" value="P-loop_NTPase"/>
</dbReference>
<dbReference type="Proteomes" id="UP000182149">
    <property type="component" value="Unassembled WGS sequence"/>
</dbReference>
<dbReference type="Gene3D" id="3.40.50.300">
    <property type="entry name" value="P-loop containing nucleotide triphosphate hydrolases"/>
    <property type="match status" value="2"/>
</dbReference>
<protein>
    <submittedName>
        <fullName evidence="3">Uncharacterized protein</fullName>
    </submittedName>
</protein>
<dbReference type="CDD" id="cd18785">
    <property type="entry name" value="SF2_C"/>
    <property type="match status" value="1"/>
</dbReference>
<dbReference type="InterPro" id="IPR050742">
    <property type="entry name" value="Helicase_Restrict-Modif_Enz"/>
</dbReference>
<dbReference type="SUPFAM" id="SSF52540">
    <property type="entry name" value="P-loop containing nucleoside triphosphate hydrolases"/>
    <property type="match status" value="1"/>
</dbReference>
<dbReference type="GO" id="GO:0016787">
    <property type="term" value="F:hydrolase activity"/>
    <property type="evidence" value="ECO:0007669"/>
    <property type="project" value="InterPro"/>
</dbReference>
<dbReference type="PANTHER" id="PTHR47396">
    <property type="entry name" value="TYPE I RESTRICTION ENZYME ECOKI R PROTEIN"/>
    <property type="match status" value="1"/>
</dbReference>
<dbReference type="Pfam" id="PF04851">
    <property type="entry name" value="ResIII"/>
    <property type="match status" value="1"/>
</dbReference>
<name>A0A1L8QQR3_9ENTE</name>
<dbReference type="RefSeq" id="WP_071875199.1">
    <property type="nucleotide sequence ID" value="NZ_JBHSHF010000016.1"/>
</dbReference>
<sequence length="962" mass="109988">MNSYFFENYKKLKYPKLNNKTNGLRNAQLGAIHSISSFFTLNKTKAAVIVMPTGSGKTAVLMMTPYALEANKVLVITSSKLVRSQVSGEYSTLKTLTKINVLNKNIKKPKVFEMKSLYKENHYNKIENSDVIVATPQVGLSLSRVENIRKKFDLVLIDEAHHVPAKTWTEILENINKAKHVLFTATPFRMDNKTIKGVFVYNYPLSQAYKDGIFGEIQYIPIPNEPNKDYLIAKKAESIFLLDRKKGYEHFLMVRASSRNRAIELQELYSSETILNLQRVDSSMSSKTVDKIIDTLREKKLDGIICVDMLGEGFDFPNLKIAAIHDPHKSLGNTLQFIGRFARTNTENIDIAKFIAMNDEELVIENKALYKSDAIWQDIIIDLSENKINKEEIERKYIGDYSIDKNEQIDPDLNLSLHTIRPNCHAKLYKVTGFNIHGTFPEICNIAYGPFLNEEDNTIVAIGKGYEKPKWYAGNLIKNEENHLYIIHYQKETRILYIYSQVKSECVYEQIVESFSSNFDKIPKHEIHRVLGNLKEFEIFNSGMQNRFNESGESYRISAGSDVSQAIDPSTGRLYSAGHVFCKAVQEEQRITIGYSSGSKIWSSSYANLKDFVSWCDLNGAKIFNSEMVVKTNTNFDFLPIPKKLEKYPQNIYFADLSGESYANPPIVYDNTESTLGIITDLKIRIINIKNDMITIQASIEEKEQSLICDINGNYQSVNEEILIYEGRQKISLSSYLSSYPLILRTTDDIMIQGNEISVGNPEAIVFTSDNITTIPWKEKYDTNVSIEFRTSKTRKKGKSIQDTLREVLFENAELDYIIYDHSSGEIADFITIQSKETEFEITLYHVKAMSAKNYNSSIGDVYEVAGQATKSIIWLKNKSTFLNKIRSRRKTSHCEFIRGDYETFLKDMKLKDKVFRGKIVMVQPSICKSKAIPYKIQEVLAATNYYITNSGKVKTFEIWGS</sequence>
<dbReference type="GO" id="GO:0003677">
    <property type="term" value="F:DNA binding"/>
    <property type="evidence" value="ECO:0007669"/>
    <property type="project" value="InterPro"/>
</dbReference>
<dbReference type="EMBL" id="JXKD01000012">
    <property type="protein sequence ID" value="OJG09851.1"/>
    <property type="molecule type" value="Genomic_DNA"/>
</dbReference>
<reference evidence="3 4" key="1">
    <citation type="submission" date="2014-12" db="EMBL/GenBank/DDBJ databases">
        <title>Draft genome sequences of 29 type strains of Enterococci.</title>
        <authorList>
            <person name="Zhong Z."/>
            <person name="Sun Z."/>
            <person name="Liu W."/>
            <person name="Zhang W."/>
            <person name="Zhang H."/>
        </authorList>
    </citation>
    <scope>NUCLEOTIDE SEQUENCE [LARGE SCALE GENOMIC DNA]</scope>
    <source>
        <strain evidence="3 4">DSM 17690</strain>
    </source>
</reference>